<keyword evidence="5 8" id="KW-0732">Signal</keyword>
<keyword evidence="2" id="KW-0813">Transport</keyword>
<evidence type="ECO:0000259" key="9">
    <source>
        <dbReference type="Pfam" id="PF07715"/>
    </source>
</evidence>
<dbReference type="GO" id="GO:0015344">
    <property type="term" value="F:siderophore uptake transmembrane transporter activity"/>
    <property type="evidence" value="ECO:0007669"/>
    <property type="project" value="TreeGrafter"/>
</dbReference>
<feature type="chain" id="PRO_5012431829" evidence="8">
    <location>
        <begin position="20"/>
        <end position="886"/>
    </location>
</feature>
<dbReference type="Gene3D" id="2.40.170.20">
    <property type="entry name" value="TonB-dependent receptor, beta-barrel domain"/>
    <property type="match status" value="1"/>
</dbReference>
<evidence type="ECO:0000256" key="3">
    <source>
        <dbReference type="ARBA" id="ARBA00022452"/>
    </source>
</evidence>
<feature type="domain" description="TonB-dependent receptor plug" evidence="9">
    <location>
        <begin position="198"/>
        <end position="263"/>
    </location>
</feature>
<evidence type="ECO:0000256" key="1">
    <source>
        <dbReference type="ARBA" id="ARBA00004571"/>
    </source>
</evidence>
<dbReference type="AlphaFoldDB" id="A0A1M5F3L2"/>
<dbReference type="OrthoDB" id="905812at2"/>
<dbReference type="Pfam" id="PF07715">
    <property type="entry name" value="Plug"/>
    <property type="match status" value="1"/>
</dbReference>
<keyword evidence="11" id="KW-0675">Receptor</keyword>
<evidence type="ECO:0000256" key="6">
    <source>
        <dbReference type="ARBA" id="ARBA00023136"/>
    </source>
</evidence>
<evidence type="ECO:0000259" key="10">
    <source>
        <dbReference type="Pfam" id="PF14905"/>
    </source>
</evidence>
<dbReference type="Pfam" id="PF14905">
    <property type="entry name" value="OMP_b-brl_3"/>
    <property type="match status" value="2"/>
</dbReference>
<proteinExistence type="predicted"/>
<evidence type="ECO:0000256" key="4">
    <source>
        <dbReference type="ARBA" id="ARBA00022692"/>
    </source>
</evidence>
<dbReference type="STRING" id="1302690.BUE76_02890"/>
<dbReference type="PANTHER" id="PTHR30069">
    <property type="entry name" value="TONB-DEPENDENT OUTER MEMBRANE RECEPTOR"/>
    <property type="match status" value="1"/>
</dbReference>
<dbReference type="Proteomes" id="UP000184368">
    <property type="component" value="Unassembled WGS sequence"/>
</dbReference>
<dbReference type="GO" id="GO:0009279">
    <property type="term" value="C:cell outer membrane"/>
    <property type="evidence" value="ECO:0007669"/>
    <property type="project" value="UniProtKB-SubCell"/>
</dbReference>
<dbReference type="InterPro" id="IPR008969">
    <property type="entry name" value="CarboxyPept-like_regulatory"/>
</dbReference>
<evidence type="ECO:0000313" key="12">
    <source>
        <dbReference type="Proteomes" id="UP000184368"/>
    </source>
</evidence>
<evidence type="ECO:0000313" key="11">
    <source>
        <dbReference type="EMBL" id="SHF86107.1"/>
    </source>
</evidence>
<dbReference type="Pfam" id="PF13620">
    <property type="entry name" value="CarboxypepD_reg"/>
    <property type="match status" value="1"/>
</dbReference>
<evidence type="ECO:0000256" key="7">
    <source>
        <dbReference type="ARBA" id="ARBA00023237"/>
    </source>
</evidence>
<dbReference type="InterPro" id="IPR041700">
    <property type="entry name" value="OMP_b-brl_3"/>
</dbReference>
<keyword evidence="3" id="KW-1134">Transmembrane beta strand</keyword>
<dbReference type="RefSeq" id="WP_073045232.1">
    <property type="nucleotide sequence ID" value="NZ_FQUO01000013.1"/>
</dbReference>
<gene>
    <name evidence="11" type="ORF">SAMN05444008_11325</name>
</gene>
<dbReference type="Gene3D" id="2.60.40.1120">
    <property type="entry name" value="Carboxypeptidase-like, regulatory domain"/>
    <property type="match status" value="1"/>
</dbReference>
<dbReference type="InterPro" id="IPR039426">
    <property type="entry name" value="TonB-dep_rcpt-like"/>
</dbReference>
<dbReference type="InterPro" id="IPR036942">
    <property type="entry name" value="Beta-barrel_TonB_sf"/>
</dbReference>
<sequence length="886" mass="97009">MKKMILMAALAIGAANAQAQFPGMGAPAGARGAQQAPSIGVVYGKLVDSTGKPIPDASVVLLASKMDTVTKKRKEVLLKGVTTKGNGEFAFNELPIFGTPLKLKISATGYTPYEVPVAFQMKAPVGGAAPRPGAGGAPDMSSLSAMASNFEKDLGKVVLKTDVKQLADVTVTATSGRLKMDIDKKVFSVDKNLVSAGGTAVDVMKNVPSLNVDIDGNVTMRNAAPTIFIDGRPTTLSLDQIPADAIESVEVITNPSAKYDASGGNAGILNIVLKKNKRTGYNGMVNLGVDKRGGMNGGGSFSLRQNKINATISSFTNQMRNRGTSNTEILNLLSNPDMTIDQFGRNRTKGGFIFGRAGLDYFATNRLTLSVSGTRVHGEFNPNDWLYTDSAYVTGAQKSYAERHTTGNREFNALGAQGGFKYIFPRQGEELTGDINFFKGRNENSSLYNTDIFSTAGSAKLGDIRQQIRGNGTNQFTTLQLDYVRPYGKAGKLELGARAQLRELQNKQGNYFWNAATNQFVAISSATANYRNTDDVYAGYISYGNQVKDFGYKVGLRGESSKYVGELTDTKQEFVNKYPLSLFPSVFLSQKLKKNSEVQLSYTRRINRPFFMQLIPFIDSTDQLNWTRGNAALRPEFTNSLEASYSKTYKGNNNFLASVYYKYSTDLITSYRDTIQSSDGKRPITTYINANSSRSVGMEFTSQNQVKKWWDLTTNLNVYNAFINTDNVLGYSQDAIWSYFAKFNSNFKLPKNYTVQFSGTYQSKTNIAVSQGGGGMGGPPGMGGGAQSAAQGYLKPNYGFDLAFRKSFLKQNAASVTFSINDVFRTRVFAQHIETPFFIQDTRRRPDSPMFRINFAFRFGKMDMSLFKRKNMNAEGSSMQGAMEGM</sequence>
<reference evidence="11 12" key="1">
    <citation type="submission" date="2016-11" db="EMBL/GenBank/DDBJ databases">
        <authorList>
            <person name="Jaros S."/>
            <person name="Januszkiewicz K."/>
            <person name="Wedrychowicz H."/>
        </authorList>
    </citation>
    <scope>NUCLEOTIDE SEQUENCE [LARGE SCALE GENOMIC DNA]</scope>
    <source>
        <strain evidence="11 12">DSM 26897</strain>
    </source>
</reference>
<dbReference type="EMBL" id="FQUO01000013">
    <property type="protein sequence ID" value="SHF86107.1"/>
    <property type="molecule type" value="Genomic_DNA"/>
</dbReference>
<keyword evidence="4" id="KW-0812">Transmembrane</keyword>
<dbReference type="InterPro" id="IPR012910">
    <property type="entry name" value="Plug_dom"/>
</dbReference>
<feature type="domain" description="Outer membrane protein beta-barrel" evidence="10">
    <location>
        <begin position="424"/>
        <end position="769"/>
    </location>
</feature>
<feature type="signal peptide" evidence="8">
    <location>
        <begin position="1"/>
        <end position="19"/>
    </location>
</feature>
<dbReference type="Gene3D" id="2.170.130.10">
    <property type="entry name" value="TonB-dependent receptor, plug domain"/>
    <property type="match status" value="1"/>
</dbReference>
<evidence type="ECO:0000256" key="8">
    <source>
        <dbReference type="SAM" id="SignalP"/>
    </source>
</evidence>
<dbReference type="SUPFAM" id="SSF49464">
    <property type="entry name" value="Carboxypeptidase regulatory domain-like"/>
    <property type="match status" value="1"/>
</dbReference>
<organism evidence="11 12">
    <name type="scientific">Cnuella takakiae</name>
    <dbReference type="NCBI Taxonomy" id="1302690"/>
    <lineage>
        <taxon>Bacteria</taxon>
        <taxon>Pseudomonadati</taxon>
        <taxon>Bacteroidota</taxon>
        <taxon>Chitinophagia</taxon>
        <taxon>Chitinophagales</taxon>
        <taxon>Chitinophagaceae</taxon>
        <taxon>Cnuella</taxon>
    </lineage>
</organism>
<dbReference type="SUPFAM" id="SSF56935">
    <property type="entry name" value="Porins"/>
    <property type="match status" value="1"/>
</dbReference>
<keyword evidence="12" id="KW-1185">Reference proteome</keyword>
<name>A0A1M5F3L2_9BACT</name>
<protein>
    <submittedName>
        <fullName evidence="11">Outer membrane receptor proteins, mostly Fe transport</fullName>
    </submittedName>
</protein>
<dbReference type="PANTHER" id="PTHR30069:SF29">
    <property type="entry name" value="HEMOGLOBIN AND HEMOGLOBIN-HAPTOGLOBIN-BINDING PROTEIN 1-RELATED"/>
    <property type="match status" value="1"/>
</dbReference>
<keyword evidence="7" id="KW-0998">Cell outer membrane</keyword>
<evidence type="ECO:0000256" key="2">
    <source>
        <dbReference type="ARBA" id="ARBA00022448"/>
    </source>
</evidence>
<evidence type="ECO:0000256" key="5">
    <source>
        <dbReference type="ARBA" id="ARBA00022729"/>
    </source>
</evidence>
<accession>A0A1M5F3L2</accession>
<comment type="subcellular location">
    <subcellularLocation>
        <location evidence="1">Cell outer membrane</location>
        <topology evidence="1">Multi-pass membrane protein</topology>
    </subcellularLocation>
</comment>
<dbReference type="InterPro" id="IPR037066">
    <property type="entry name" value="Plug_dom_sf"/>
</dbReference>
<feature type="domain" description="Outer membrane protein beta-barrel" evidence="10">
    <location>
        <begin position="786"/>
        <end position="856"/>
    </location>
</feature>
<keyword evidence="6" id="KW-0472">Membrane</keyword>
<dbReference type="GO" id="GO:0044718">
    <property type="term" value="P:siderophore transmembrane transport"/>
    <property type="evidence" value="ECO:0007669"/>
    <property type="project" value="TreeGrafter"/>
</dbReference>